<feature type="compositionally biased region" description="Basic and acidic residues" evidence="1">
    <location>
        <begin position="115"/>
        <end position="135"/>
    </location>
</feature>
<evidence type="ECO:0000313" key="2">
    <source>
        <dbReference type="EMBL" id="GJT57160.1"/>
    </source>
</evidence>
<gene>
    <name evidence="2" type="ORF">Tco_0992214</name>
</gene>
<dbReference type="Proteomes" id="UP001151760">
    <property type="component" value="Unassembled WGS sequence"/>
</dbReference>
<sequence>MKAIDDVCRCIFEDQVHGCGTENVSLISKFESENSLLRGCRDGTRSKGFLKVIFKVFVHLSLKKLVVMENDSVEDVDLREKERVPANSTTKDQEVNVFHTRNNRKKNKKWSKRKKDVEELDPREKEANSTTKDEEVNVFLARNNGKKKKKWSKYKNDSVKELDPCEKEANSQEVYVFQAGNSGKKKKKWSKREM</sequence>
<protein>
    <submittedName>
        <fullName evidence="2">Uncharacterized protein</fullName>
    </submittedName>
</protein>
<evidence type="ECO:0000313" key="3">
    <source>
        <dbReference type="Proteomes" id="UP001151760"/>
    </source>
</evidence>
<evidence type="ECO:0000256" key="1">
    <source>
        <dbReference type="SAM" id="MobiDB-lite"/>
    </source>
</evidence>
<proteinExistence type="predicted"/>
<dbReference type="EMBL" id="BQNB010016907">
    <property type="protein sequence ID" value="GJT57160.1"/>
    <property type="molecule type" value="Genomic_DNA"/>
</dbReference>
<name>A0ABQ5F1P7_9ASTR</name>
<reference evidence="2" key="2">
    <citation type="submission" date="2022-01" db="EMBL/GenBank/DDBJ databases">
        <authorList>
            <person name="Yamashiro T."/>
            <person name="Shiraishi A."/>
            <person name="Satake H."/>
            <person name="Nakayama K."/>
        </authorList>
    </citation>
    <scope>NUCLEOTIDE SEQUENCE</scope>
</reference>
<comment type="caution">
    <text evidence="2">The sequence shown here is derived from an EMBL/GenBank/DDBJ whole genome shotgun (WGS) entry which is preliminary data.</text>
</comment>
<feature type="compositionally biased region" description="Basic and acidic residues" evidence="1">
    <location>
        <begin position="154"/>
        <end position="165"/>
    </location>
</feature>
<accession>A0ABQ5F1P7</accession>
<organism evidence="2 3">
    <name type="scientific">Tanacetum coccineum</name>
    <dbReference type="NCBI Taxonomy" id="301880"/>
    <lineage>
        <taxon>Eukaryota</taxon>
        <taxon>Viridiplantae</taxon>
        <taxon>Streptophyta</taxon>
        <taxon>Embryophyta</taxon>
        <taxon>Tracheophyta</taxon>
        <taxon>Spermatophyta</taxon>
        <taxon>Magnoliopsida</taxon>
        <taxon>eudicotyledons</taxon>
        <taxon>Gunneridae</taxon>
        <taxon>Pentapetalae</taxon>
        <taxon>asterids</taxon>
        <taxon>campanulids</taxon>
        <taxon>Asterales</taxon>
        <taxon>Asteraceae</taxon>
        <taxon>Asteroideae</taxon>
        <taxon>Anthemideae</taxon>
        <taxon>Anthemidinae</taxon>
        <taxon>Tanacetum</taxon>
    </lineage>
</organism>
<feature type="region of interest" description="Disordered" evidence="1">
    <location>
        <begin position="100"/>
        <end position="165"/>
    </location>
</feature>
<feature type="compositionally biased region" description="Basic residues" evidence="1">
    <location>
        <begin position="144"/>
        <end position="153"/>
    </location>
</feature>
<keyword evidence="3" id="KW-1185">Reference proteome</keyword>
<reference evidence="2" key="1">
    <citation type="journal article" date="2022" name="Int. J. Mol. Sci.">
        <title>Draft Genome of Tanacetum Coccineum: Genomic Comparison of Closely Related Tanacetum-Family Plants.</title>
        <authorList>
            <person name="Yamashiro T."/>
            <person name="Shiraishi A."/>
            <person name="Nakayama K."/>
            <person name="Satake H."/>
        </authorList>
    </citation>
    <scope>NUCLEOTIDE SEQUENCE</scope>
</reference>
<feature type="compositionally biased region" description="Basic residues" evidence="1">
    <location>
        <begin position="101"/>
        <end position="114"/>
    </location>
</feature>